<organism evidence="2 3">
    <name type="scientific">Sinanodonta woodiana</name>
    <name type="common">Chinese pond mussel</name>
    <name type="synonym">Anodonta woodiana</name>
    <dbReference type="NCBI Taxonomy" id="1069815"/>
    <lineage>
        <taxon>Eukaryota</taxon>
        <taxon>Metazoa</taxon>
        <taxon>Spiralia</taxon>
        <taxon>Lophotrochozoa</taxon>
        <taxon>Mollusca</taxon>
        <taxon>Bivalvia</taxon>
        <taxon>Autobranchia</taxon>
        <taxon>Heteroconchia</taxon>
        <taxon>Palaeoheterodonta</taxon>
        <taxon>Unionida</taxon>
        <taxon>Unionoidea</taxon>
        <taxon>Unionidae</taxon>
        <taxon>Unioninae</taxon>
        <taxon>Sinanodonta</taxon>
    </lineage>
</organism>
<dbReference type="InterPro" id="IPR048365">
    <property type="entry name" value="TNP-like_RNaseH_N"/>
</dbReference>
<dbReference type="Pfam" id="PF21787">
    <property type="entry name" value="TNP-like_RNaseH_N"/>
    <property type="match status" value="1"/>
</dbReference>
<accession>A0ABD3XQ68</accession>
<proteinExistence type="predicted"/>
<comment type="caution">
    <text evidence="2">The sequence shown here is derived from an EMBL/GenBank/DDBJ whole genome shotgun (WGS) entry which is preliminary data.</text>
</comment>
<protein>
    <recommendedName>
        <fullName evidence="1">Transposable element P transposase-like RNase H domain-containing protein</fullName>
    </recommendedName>
</protein>
<evidence type="ECO:0000259" key="1">
    <source>
        <dbReference type="Pfam" id="PF21787"/>
    </source>
</evidence>
<evidence type="ECO:0000313" key="3">
    <source>
        <dbReference type="Proteomes" id="UP001634394"/>
    </source>
</evidence>
<dbReference type="Proteomes" id="UP001634394">
    <property type="component" value="Unassembled WGS sequence"/>
</dbReference>
<evidence type="ECO:0000313" key="2">
    <source>
        <dbReference type="EMBL" id="KAL3888305.1"/>
    </source>
</evidence>
<name>A0ABD3XQ68_SINWO</name>
<dbReference type="AlphaFoldDB" id="A0ABD3XQ68"/>
<keyword evidence="3" id="KW-1185">Reference proteome</keyword>
<gene>
    <name evidence="2" type="ORF">ACJMK2_000676</name>
</gene>
<dbReference type="EMBL" id="JBJQND010000001">
    <property type="protein sequence ID" value="KAL3888305.1"/>
    <property type="molecule type" value="Genomic_DNA"/>
</dbReference>
<sequence length="233" mass="26768">MYNSAQKLNLPPSGFFGDLVLNMKCNENKLIGWIDTGKEAEALRILKEKEVKQTLASKVLQVSFLGYTGFRFPIAHYPTAGVKASELYIIIWDIISNLQSWGFTVNYILQDGGDQNREFMKIHFTNDADAKMKNYMSANLANPVRKIAHSQDFSHNVKKLRNAVLSSGIQSFHTMKMVKCDKCIVWDQWIHAAKWDEDTNSRKIHYKLSYSHLHPDSSEKMRNHLAEDVLNQT</sequence>
<feature type="domain" description="Transposable element P transposase-like RNase H" evidence="1">
    <location>
        <begin position="26"/>
        <end position="121"/>
    </location>
</feature>
<reference evidence="2 3" key="1">
    <citation type="submission" date="2024-11" db="EMBL/GenBank/DDBJ databases">
        <title>Chromosome-level genome assembly of the freshwater bivalve Anodonta woodiana.</title>
        <authorList>
            <person name="Chen X."/>
        </authorList>
    </citation>
    <scope>NUCLEOTIDE SEQUENCE [LARGE SCALE GENOMIC DNA]</scope>
    <source>
        <strain evidence="2">MN2024</strain>
        <tissue evidence="2">Gills</tissue>
    </source>
</reference>